<dbReference type="Proteomes" id="UP000034841">
    <property type="component" value="Unassembled WGS sequence"/>
</dbReference>
<evidence type="ECO:0000256" key="9">
    <source>
        <dbReference type="SAM" id="Phobius"/>
    </source>
</evidence>
<feature type="region of interest" description="Disordered" evidence="8">
    <location>
        <begin position="472"/>
        <end position="491"/>
    </location>
</feature>
<keyword evidence="2" id="KW-0813">Transport</keyword>
<feature type="transmembrane region" description="Helical" evidence="9">
    <location>
        <begin position="96"/>
        <end position="117"/>
    </location>
</feature>
<accession>A0A0F8DKI8</accession>
<dbReference type="GO" id="GO:0005254">
    <property type="term" value="F:chloride channel activity"/>
    <property type="evidence" value="ECO:0007669"/>
    <property type="project" value="InterPro"/>
</dbReference>
<evidence type="ECO:0000313" key="11">
    <source>
        <dbReference type="Proteomes" id="UP000034841"/>
    </source>
</evidence>
<keyword evidence="3" id="KW-1003">Cell membrane</keyword>
<evidence type="ECO:0000256" key="8">
    <source>
        <dbReference type="SAM" id="MobiDB-lite"/>
    </source>
</evidence>
<evidence type="ECO:0000313" key="10">
    <source>
        <dbReference type="EMBL" id="KKF96409.1"/>
    </source>
</evidence>
<feature type="compositionally biased region" description="Polar residues" evidence="8">
    <location>
        <begin position="482"/>
        <end position="491"/>
    </location>
</feature>
<dbReference type="AlphaFoldDB" id="A0A0F8DKI8"/>
<dbReference type="GO" id="GO:0005886">
    <property type="term" value="C:plasma membrane"/>
    <property type="evidence" value="ECO:0007669"/>
    <property type="project" value="UniProtKB-SubCell"/>
</dbReference>
<protein>
    <submittedName>
        <fullName evidence="10">Uncharacterized protein</fullName>
    </submittedName>
</protein>
<feature type="transmembrane region" description="Helical" evidence="9">
    <location>
        <begin position="129"/>
        <end position="152"/>
    </location>
</feature>
<comment type="caution">
    <text evidence="10">The sequence shown here is derived from an EMBL/GenBank/DDBJ whole genome shotgun (WGS) entry which is preliminary data.</text>
</comment>
<dbReference type="PANTHER" id="PTHR33281:SF19">
    <property type="entry name" value="VOLTAGE-DEPENDENT ANION CHANNEL-FORMING PROTEIN YNEE"/>
    <property type="match status" value="1"/>
</dbReference>
<evidence type="ECO:0000256" key="4">
    <source>
        <dbReference type="ARBA" id="ARBA00022692"/>
    </source>
</evidence>
<keyword evidence="4 9" id="KW-0812">Transmembrane</keyword>
<dbReference type="PANTHER" id="PTHR33281">
    <property type="entry name" value="UPF0187 PROTEIN YNEE"/>
    <property type="match status" value="1"/>
</dbReference>
<name>A0A0F8DKI8_CERFI</name>
<organism evidence="10 11">
    <name type="scientific">Ceratocystis fimbriata f. sp. platani</name>
    <dbReference type="NCBI Taxonomy" id="88771"/>
    <lineage>
        <taxon>Eukaryota</taxon>
        <taxon>Fungi</taxon>
        <taxon>Dikarya</taxon>
        <taxon>Ascomycota</taxon>
        <taxon>Pezizomycotina</taxon>
        <taxon>Sordariomycetes</taxon>
        <taxon>Hypocreomycetidae</taxon>
        <taxon>Microascales</taxon>
        <taxon>Ceratocystidaceae</taxon>
        <taxon>Ceratocystis</taxon>
    </lineage>
</organism>
<evidence type="ECO:0000256" key="2">
    <source>
        <dbReference type="ARBA" id="ARBA00022448"/>
    </source>
</evidence>
<proteinExistence type="predicted"/>
<keyword evidence="5 9" id="KW-1133">Transmembrane helix</keyword>
<evidence type="ECO:0000256" key="5">
    <source>
        <dbReference type="ARBA" id="ARBA00022989"/>
    </source>
</evidence>
<feature type="transmembrane region" description="Helical" evidence="9">
    <location>
        <begin position="344"/>
        <end position="363"/>
    </location>
</feature>
<evidence type="ECO:0000256" key="1">
    <source>
        <dbReference type="ARBA" id="ARBA00004651"/>
    </source>
</evidence>
<keyword evidence="6" id="KW-0406">Ion transport</keyword>
<sequence>MGEDGYIPAVKSAVPMTPKRTDSEEKVHNTHAAAQAEALGLSIDTTRQVSHEGTIRSPLSPVLSQTPNPLNRVNSGDFENYFKGPRDMSKHSKWPLFMQMHGSILPSMIVPLLWMGAWSSLITVISKNVYSLGINSVLLTVTGFVVSLGLSLRSSTAYERYNDGRKYWAQLILCSQQLGRVFWVHAKETDPSQQKKHLLHTMTASNLVVAYAIALKHKLRFEPYTAYPDLVHLVSHLDTFAGRANEDVPISTLMPKKGFFKGIGEHLGVSFAESNPRKTIKRATQPLGNLPLEILNYLGLYVDTLIADGKLGVPMQQTLAYNNIAALNDILTGTERVLTTPLPIAYSIAFSQITWVYVMMLPFQLYNYLGWITIPATVVASYIILGILFIGREIENPFGMDVNDLPLDLFCDQVADEMDVVAAQAMDLEHLLQRLESDRNRVFYPASTASFKAWMHRDEEKLKLAIKRKPVQTFKSRHPEQAKSSGTDLNV</sequence>
<keyword evidence="7 9" id="KW-0472">Membrane</keyword>
<dbReference type="OrthoDB" id="1368at2759"/>
<evidence type="ECO:0000256" key="3">
    <source>
        <dbReference type="ARBA" id="ARBA00022475"/>
    </source>
</evidence>
<gene>
    <name evidence="10" type="ORF">CFO_g1229</name>
</gene>
<dbReference type="EMBL" id="LBBL01000044">
    <property type="protein sequence ID" value="KKF96409.1"/>
    <property type="molecule type" value="Genomic_DNA"/>
</dbReference>
<dbReference type="InterPro" id="IPR044669">
    <property type="entry name" value="YneE/VCCN1/2-like"/>
</dbReference>
<evidence type="ECO:0000256" key="7">
    <source>
        <dbReference type="ARBA" id="ARBA00023136"/>
    </source>
</evidence>
<keyword evidence="11" id="KW-1185">Reference proteome</keyword>
<feature type="transmembrane region" description="Helical" evidence="9">
    <location>
        <begin position="369"/>
        <end position="390"/>
    </location>
</feature>
<evidence type="ECO:0000256" key="6">
    <source>
        <dbReference type="ARBA" id="ARBA00023065"/>
    </source>
</evidence>
<comment type="subcellular location">
    <subcellularLocation>
        <location evidence="1">Cell membrane</location>
        <topology evidence="1">Multi-pass membrane protein</topology>
    </subcellularLocation>
</comment>
<reference evidence="10 11" key="1">
    <citation type="submission" date="2015-04" db="EMBL/GenBank/DDBJ databases">
        <title>Genome sequence of Ceratocystis platani, a major pathogen of plane trees.</title>
        <authorList>
            <person name="Belbahri L."/>
        </authorList>
    </citation>
    <scope>NUCLEOTIDE SEQUENCE [LARGE SCALE GENOMIC DNA]</scope>
    <source>
        <strain evidence="10 11">CFO</strain>
    </source>
</reference>
<dbReference type="Pfam" id="PF25539">
    <property type="entry name" value="Bestrophin_2"/>
    <property type="match status" value="1"/>
</dbReference>